<dbReference type="AlphaFoldDB" id="A0AAV2B7M4"/>
<reference evidence="1 2" key="1">
    <citation type="submission" date="2024-04" db="EMBL/GenBank/DDBJ databases">
        <authorList>
            <person name="Rising A."/>
            <person name="Reimegard J."/>
            <person name="Sonavane S."/>
            <person name="Akerstrom W."/>
            <person name="Nylinder S."/>
            <person name="Hedman E."/>
            <person name="Kallberg Y."/>
        </authorList>
    </citation>
    <scope>NUCLEOTIDE SEQUENCE [LARGE SCALE GENOMIC DNA]</scope>
</reference>
<proteinExistence type="predicted"/>
<organism evidence="1 2">
    <name type="scientific">Larinioides sclopetarius</name>
    <dbReference type="NCBI Taxonomy" id="280406"/>
    <lineage>
        <taxon>Eukaryota</taxon>
        <taxon>Metazoa</taxon>
        <taxon>Ecdysozoa</taxon>
        <taxon>Arthropoda</taxon>
        <taxon>Chelicerata</taxon>
        <taxon>Arachnida</taxon>
        <taxon>Araneae</taxon>
        <taxon>Araneomorphae</taxon>
        <taxon>Entelegynae</taxon>
        <taxon>Araneoidea</taxon>
        <taxon>Araneidae</taxon>
        <taxon>Larinioides</taxon>
    </lineage>
</organism>
<feature type="non-terminal residue" evidence="1">
    <location>
        <position position="109"/>
    </location>
</feature>
<keyword evidence="2" id="KW-1185">Reference proteome</keyword>
<evidence type="ECO:0000313" key="1">
    <source>
        <dbReference type="EMBL" id="CAL1292255.1"/>
    </source>
</evidence>
<protein>
    <submittedName>
        <fullName evidence="1">Uncharacterized protein</fullName>
    </submittedName>
</protein>
<accession>A0AAV2B7M4</accession>
<name>A0AAV2B7M4_9ARAC</name>
<sequence>MFPDKTKIIVLFPLYGLEKIAKLRNLKAPIFRLSPASTQKRARQHIKMKDLDLPKKILDILRHFKKKTTEKILAYGEFLFHKLFLRRKQVTRTRKFKKRFWLSYIKKYA</sequence>
<dbReference type="Proteomes" id="UP001497382">
    <property type="component" value="Unassembled WGS sequence"/>
</dbReference>
<gene>
    <name evidence="1" type="ORF">LARSCL_LOCUS17555</name>
</gene>
<comment type="caution">
    <text evidence="1">The sequence shown here is derived from an EMBL/GenBank/DDBJ whole genome shotgun (WGS) entry which is preliminary data.</text>
</comment>
<evidence type="ECO:0000313" key="2">
    <source>
        <dbReference type="Proteomes" id="UP001497382"/>
    </source>
</evidence>
<dbReference type="EMBL" id="CAXIEN010000302">
    <property type="protein sequence ID" value="CAL1292255.1"/>
    <property type="molecule type" value="Genomic_DNA"/>
</dbReference>